<dbReference type="AlphaFoldDB" id="H2C5T1"/>
<evidence type="ECO:0000313" key="1">
    <source>
        <dbReference type="EMBL" id="EHP69158.1"/>
    </source>
</evidence>
<gene>
    <name evidence="1" type="ORF">MetMK1DRAFT_00019040</name>
</gene>
<accession>H2C5T1</accession>
<dbReference type="EMBL" id="JH597768">
    <property type="protein sequence ID" value="EHP69158.1"/>
    <property type="molecule type" value="Genomic_DNA"/>
</dbReference>
<proteinExistence type="predicted"/>
<evidence type="ECO:0000313" key="2">
    <source>
        <dbReference type="Proteomes" id="UP000003980"/>
    </source>
</evidence>
<dbReference type="HOGENOM" id="CLU_3282941_0_0_2"/>
<protein>
    <submittedName>
        <fullName evidence="1">Uncharacterized protein</fullName>
    </submittedName>
</protein>
<keyword evidence="2" id="KW-1185">Reference proteome</keyword>
<organism evidence="1 2">
    <name type="scientific">Metallosphaera yellowstonensis MK1</name>
    <dbReference type="NCBI Taxonomy" id="671065"/>
    <lineage>
        <taxon>Archaea</taxon>
        <taxon>Thermoproteota</taxon>
        <taxon>Thermoprotei</taxon>
        <taxon>Sulfolobales</taxon>
        <taxon>Sulfolobaceae</taxon>
        <taxon>Metallosphaera</taxon>
    </lineage>
</organism>
<dbReference type="Proteomes" id="UP000003980">
    <property type="component" value="Unassembled WGS sequence"/>
</dbReference>
<reference evidence="1 2" key="1">
    <citation type="submission" date="2012-01" db="EMBL/GenBank/DDBJ databases">
        <title>Improved High-Quality Draft sequence of Metallosphaera yellowstonensis MK1.</title>
        <authorList>
            <consortium name="US DOE Joint Genome Institute"/>
            <person name="Lucas S."/>
            <person name="Han J."/>
            <person name="Cheng J.-F."/>
            <person name="Goodwin L."/>
            <person name="Pitluck S."/>
            <person name="Peters L."/>
            <person name="Teshima H."/>
            <person name="Detter J.C."/>
            <person name="Han C."/>
            <person name="Tapia R."/>
            <person name="Land M."/>
            <person name="Hauser L."/>
            <person name="Kyrpides N."/>
            <person name="Kozubal M."/>
            <person name="Macur R.E."/>
            <person name="Jay Z."/>
            <person name="Inskeep W."/>
            <person name="Woyke T."/>
        </authorList>
    </citation>
    <scope>NUCLEOTIDE SEQUENCE [LARGE SCALE GENOMIC DNA]</scope>
    <source>
        <strain evidence="1 2">MK1</strain>
    </source>
</reference>
<sequence>MDQDIVELINFFYLKFKLLKNTVISDKIYYNKIFKPSLAS</sequence>
<name>H2C5T1_9CREN</name>
<dbReference type="STRING" id="671065.MetMK1DRAFT_00019040"/>